<protein>
    <submittedName>
        <fullName evidence="3">Glycosyl hydrolase family 49</fullName>
    </submittedName>
</protein>
<evidence type="ECO:0000259" key="1">
    <source>
        <dbReference type="Pfam" id="PF03718"/>
    </source>
</evidence>
<reference evidence="4" key="1">
    <citation type="submission" date="2017-04" db="EMBL/GenBank/DDBJ databases">
        <authorList>
            <person name="Varghese N."/>
            <person name="Submissions S."/>
        </authorList>
    </citation>
    <scope>NUCLEOTIDE SEQUENCE [LARGE SCALE GENOMIC DNA]</scope>
    <source>
        <strain evidence="4">RKEM611</strain>
    </source>
</reference>
<accession>A0A1Y6C8Z5</accession>
<dbReference type="InterPro" id="IPR041402">
    <property type="entry name" value="B_solenoid_dext"/>
</dbReference>
<dbReference type="OrthoDB" id="6338456at2"/>
<proteinExistence type="predicted"/>
<keyword evidence="4" id="KW-1185">Reference proteome</keyword>
<dbReference type="Pfam" id="PF18783">
    <property type="entry name" value="IPU_b_solenoid"/>
    <property type="match status" value="1"/>
</dbReference>
<dbReference type="SUPFAM" id="SSF51126">
    <property type="entry name" value="Pectin lyase-like"/>
    <property type="match status" value="1"/>
</dbReference>
<feature type="domain" description="Glycoside hydrolase family 49 N-terminal" evidence="2">
    <location>
        <begin position="26"/>
        <end position="208"/>
    </location>
</feature>
<dbReference type="GO" id="GO:0004553">
    <property type="term" value="F:hydrolase activity, hydrolyzing O-glycosyl compounds"/>
    <property type="evidence" value="ECO:0007669"/>
    <property type="project" value="InterPro"/>
</dbReference>
<dbReference type="InterPro" id="IPR005192">
    <property type="entry name" value="Glyco_hydro_49_C"/>
</dbReference>
<dbReference type="Gene3D" id="2.160.20.10">
    <property type="entry name" value="Single-stranded right-handed beta-helix, Pectin lyase-like"/>
    <property type="match status" value="1"/>
</dbReference>
<dbReference type="Proteomes" id="UP000192907">
    <property type="component" value="Unassembled WGS sequence"/>
</dbReference>
<dbReference type="InterPro" id="IPR041274">
    <property type="entry name" value="IPU_b_solenoid"/>
</dbReference>
<gene>
    <name evidence="3" type="ORF">SAMN06296036_11381</name>
</gene>
<organism evidence="3 4">
    <name type="scientific">Pseudobacteriovorax antillogorgiicola</name>
    <dbReference type="NCBI Taxonomy" id="1513793"/>
    <lineage>
        <taxon>Bacteria</taxon>
        <taxon>Pseudomonadati</taxon>
        <taxon>Bdellovibrionota</taxon>
        <taxon>Oligoflexia</taxon>
        <taxon>Oligoflexales</taxon>
        <taxon>Pseudobacteriovoracaceae</taxon>
        <taxon>Pseudobacteriovorax</taxon>
    </lineage>
</organism>
<dbReference type="Pfam" id="PF18841">
    <property type="entry name" value="B_solenoid_dext"/>
    <property type="match status" value="1"/>
</dbReference>
<feature type="domain" description="Glycoside hydrolase family 49 C-terminal" evidence="1">
    <location>
        <begin position="472"/>
        <end position="589"/>
    </location>
</feature>
<dbReference type="RefSeq" id="WP_132321113.1">
    <property type="nucleotide sequence ID" value="NZ_FWZT01000013.1"/>
</dbReference>
<dbReference type="InterPro" id="IPR011050">
    <property type="entry name" value="Pectin_lyase_fold/virulence"/>
</dbReference>
<dbReference type="EMBL" id="FWZT01000013">
    <property type="protein sequence ID" value="SMF43441.1"/>
    <property type="molecule type" value="Genomic_DNA"/>
</dbReference>
<dbReference type="InterPro" id="IPR035953">
    <property type="entry name" value="Dextranase_N-ter"/>
</dbReference>
<dbReference type="Pfam" id="PF03718">
    <property type="entry name" value="Glyco_hydro_49"/>
    <property type="match status" value="1"/>
</dbReference>
<dbReference type="InterPro" id="IPR012334">
    <property type="entry name" value="Pectin_lyas_fold"/>
</dbReference>
<keyword evidence="3" id="KW-0378">Hydrolase</keyword>
<dbReference type="Pfam" id="PF17433">
    <property type="entry name" value="Glyco_hydro_49N"/>
    <property type="match status" value="1"/>
</dbReference>
<evidence type="ECO:0000259" key="2">
    <source>
        <dbReference type="Pfam" id="PF17433"/>
    </source>
</evidence>
<sequence>MSYTSGMQAFVWLVIALFLPLKSLSAGSTIRTWWHSQSVQTKGPISLWQVRSSSEYEVFVRPTNPSDSKGQPSFVYKSIPRNGEQQLPYGDQDGAEFAVSTNLSMNWTSFQYSADVFVDIRRQKPISPTSLVSIKPSFLNLSYEQIDSHTVRVRVPYRRMGYRISIEFDDDLYWSYSDPSFHGGLLNTAGVGARIHQEPRNALLIFAEDLDSFPAADDVAKNSETYFPLPGLIEPELWQGYRKIVFRTGVYYLAPQSHAFLPPSVTELYLEGGAYVKGSFEFQGREQSYSVSGLGVISGEIYPYEADRKNQYQRSNQGQCHGDCIKLLQFFSSKKPQQLRLEGITLANPPYHSFVVYGDSTSFAMTVSRFKQVGAWYWQTDGLELLDGSSMRHSFFHSNDDVIKLYHSNLRISDIVVWKAENGPVIQMGWVPRAIRNIKVNGIYVIHNRMYWNDQKHNHCLINSARHYLDSGSDNLADSSKTISDVTIDGVIAEGLQLCALRLYLLGNLESLTIKNLFVDAWNDLLYTSQLSLLMPMTNPEGETVRIGSPMQPIGLQLRNYWVAGQRVSLERDNWRYFQIGRLAFQTELSPYWYLD</sequence>
<dbReference type="Gene3D" id="2.60.350.10">
    <property type="entry name" value="Dextranase, N-terminal"/>
    <property type="match status" value="1"/>
</dbReference>
<evidence type="ECO:0000313" key="3">
    <source>
        <dbReference type="EMBL" id="SMF43441.1"/>
    </source>
</evidence>
<evidence type="ECO:0000313" key="4">
    <source>
        <dbReference type="Proteomes" id="UP000192907"/>
    </source>
</evidence>
<dbReference type="InterPro" id="IPR023226">
    <property type="entry name" value="Glyco_hydro_49_N_dom"/>
</dbReference>
<dbReference type="AlphaFoldDB" id="A0A1Y6C8Z5"/>
<name>A0A1Y6C8Z5_9BACT</name>
<dbReference type="SUPFAM" id="SSF101596">
    <property type="entry name" value="Dextranase, N-terminal domain"/>
    <property type="match status" value="1"/>
</dbReference>
<dbReference type="STRING" id="1513793.SAMN06296036_11381"/>
<dbReference type="SMR" id="A0A1Y6C8Z5"/>